<evidence type="ECO:0000256" key="1">
    <source>
        <dbReference type="ARBA" id="ARBA00006611"/>
    </source>
</evidence>
<dbReference type="Proteomes" id="UP000183687">
    <property type="component" value="Unassembled WGS sequence"/>
</dbReference>
<reference evidence="3 4" key="1">
    <citation type="submission" date="2016-10" db="EMBL/GenBank/DDBJ databases">
        <authorList>
            <person name="Varghese N."/>
            <person name="Submissions S."/>
        </authorList>
    </citation>
    <scope>NUCLEOTIDE SEQUENCE [LARGE SCALE GENOMIC DNA]</scope>
    <source>
        <strain evidence="3 4">DSM 20586</strain>
    </source>
</reference>
<name>A0AB38A760_9ACTN</name>
<comment type="similarity">
    <text evidence="1">Belongs to the GSP E family.</text>
</comment>
<evidence type="ECO:0000259" key="2">
    <source>
        <dbReference type="Pfam" id="PF00437"/>
    </source>
</evidence>
<dbReference type="Gene3D" id="3.30.450.380">
    <property type="match status" value="1"/>
</dbReference>
<dbReference type="InterPro" id="IPR050921">
    <property type="entry name" value="T4SS_GSP_E_ATPase"/>
</dbReference>
<gene>
    <name evidence="3" type="ORF">SAMN04489746_1094</name>
</gene>
<feature type="domain" description="Bacterial type II secretion system protein E" evidence="2">
    <location>
        <begin position="102"/>
        <end position="379"/>
    </location>
</feature>
<proteinExistence type="inferred from homology"/>
<dbReference type="SUPFAM" id="SSF52540">
    <property type="entry name" value="P-loop containing nucleoside triphosphate hydrolases"/>
    <property type="match status" value="1"/>
</dbReference>
<dbReference type="Gene3D" id="3.40.50.300">
    <property type="entry name" value="P-loop containing nucleotide triphosphate hydrolases"/>
    <property type="match status" value="1"/>
</dbReference>
<comment type="caution">
    <text evidence="3">The sequence shown here is derived from an EMBL/GenBank/DDBJ whole genome shotgun (WGS) entry which is preliminary data.</text>
</comment>
<dbReference type="PANTHER" id="PTHR30486">
    <property type="entry name" value="TWITCHING MOTILITY PROTEIN PILT"/>
    <property type="match status" value="1"/>
</dbReference>
<protein>
    <submittedName>
        <fullName evidence="3">Pilus assembly protein CpaF</fullName>
    </submittedName>
</protein>
<evidence type="ECO:0000313" key="4">
    <source>
        <dbReference type="Proteomes" id="UP000183687"/>
    </source>
</evidence>
<accession>A0AB38A760</accession>
<dbReference type="AlphaFoldDB" id="A0AB38A760"/>
<dbReference type="InterPro" id="IPR027417">
    <property type="entry name" value="P-loop_NTPase"/>
</dbReference>
<organism evidence="3 4">
    <name type="scientific">Atopobium minutum</name>
    <dbReference type="NCBI Taxonomy" id="1381"/>
    <lineage>
        <taxon>Bacteria</taxon>
        <taxon>Bacillati</taxon>
        <taxon>Actinomycetota</taxon>
        <taxon>Coriobacteriia</taxon>
        <taxon>Coriobacteriales</taxon>
        <taxon>Atopobiaceae</taxon>
        <taxon>Atopobium</taxon>
    </lineage>
</organism>
<dbReference type="RefSeq" id="WP_002564261.1">
    <property type="nucleotide sequence ID" value="NZ_CALJSN010000009.1"/>
</dbReference>
<dbReference type="CDD" id="cd01130">
    <property type="entry name" value="VirB11-like_ATPase"/>
    <property type="match status" value="1"/>
</dbReference>
<dbReference type="InterPro" id="IPR001482">
    <property type="entry name" value="T2SS/T4SS_dom"/>
</dbReference>
<dbReference type="PANTHER" id="PTHR30486:SF15">
    <property type="entry name" value="TYPE II_IV SECRETION SYSTEM ATPASE"/>
    <property type="match status" value="1"/>
</dbReference>
<dbReference type="EMBL" id="FNSH01000001">
    <property type="protein sequence ID" value="SEB80460.1"/>
    <property type="molecule type" value="Genomic_DNA"/>
</dbReference>
<evidence type="ECO:0000313" key="3">
    <source>
        <dbReference type="EMBL" id="SEB80460.1"/>
    </source>
</evidence>
<sequence>MSLIERLEQARTGIASTDVGSSGGFSSAEASVVTPTANRYAMLKKSVQAEVIRQVNSQDLSLDVETEEGMRELIARILIAEAAEVPRADRSAIADDVYSEVAGLGPLDRLMDDPSISEIMVNGPKRVYIERKGKLILSNVTFEDDAHVVRILDRIVSKVGRRVDEANPMVDARLLDGSRVNAIIPPIALNGPSITIRRFSSAPLQIANLIEGGSINYAMASFLEACVRGKANMVVSGGTGSGKTTLLNILLGFVSGDERIVTIEDAAEVQLEQDHVVSLESRPANAEGKGAVVIRDLVKNALRMRPDRIIVGEVRSAETLDMLQAMNTGHEGSLTMVHANSPRDVISRMETMILMGGIELPVRAIRAQISSALDIIVQQARFRDGSRKIVSVSEVLGMEGDNITLQDIFVFQPDGLDAGGRIKGSFVATGIRPKILKKFEESGIMIRDEWFV</sequence>
<dbReference type="Pfam" id="PF00437">
    <property type="entry name" value="T2SSE"/>
    <property type="match status" value="1"/>
</dbReference>
<dbReference type="GO" id="GO:0016887">
    <property type="term" value="F:ATP hydrolysis activity"/>
    <property type="evidence" value="ECO:0007669"/>
    <property type="project" value="InterPro"/>
</dbReference>